<keyword evidence="3" id="KW-0675">Receptor</keyword>
<name>A0AA35X6N8_GEOBA</name>
<dbReference type="SUPFAM" id="SSF56112">
    <property type="entry name" value="Protein kinase-like (PK-like)"/>
    <property type="match status" value="1"/>
</dbReference>
<gene>
    <name evidence="3" type="ORF">GBAR_LOCUS22367</name>
</gene>
<proteinExistence type="predicted"/>
<protein>
    <submittedName>
        <fullName evidence="3">Nuclear receptor-binding protein homolog</fullName>
    </submittedName>
</protein>
<accession>A0AA35X6N8</accession>
<organism evidence="3 4">
    <name type="scientific">Geodia barretti</name>
    <name type="common">Barrett's horny sponge</name>
    <dbReference type="NCBI Taxonomy" id="519541"/>
    <lineage>
        <taxon>Eukaryota</taxon>
        <taxon>Metazoa</taxon>
        <taxon>Porifera</taxon>
        <taxon>Demospongiae</taxon>
        <taxon>Heteroscleromorpha</taxon>
        <taxon>Tetractinellida</taxon>
        <taxon>Astrophorina</taxon>
        <taxon>Geodiidae</taxon>
        <taxon>Geodia</taxon>
    </lineage>
</organism>
<keyword evidence="4" id="KW-1185">Reference proteome</keyword>
<dbReference type="EMBL" id="CASHTH010003085">
    <property type="protein sequence ID" value="CAI8040150.1"/>
    <property type="molecule type" value="Genomic_DNA"/>
</dbReference>
<sequence>MPRSGGASKASEQLSQPSSERVPCPDDRPDSEEEDSDTEIMEISDNGRYQKMIDQVSRDVPGIDAAHLAMDTEDGVEVVWNEVRYSSRKAVAASKEVLVKILKRLTEMQHPNIVNFMSFWHDKVSNQDRLVFITEHMTSGSLLHFLLKAKRPAAGKTSVSDKVCGYSFYTPCSRCSLVFFLLLWHTFHVQSC</sequence>
<dbReference type="PANTHER" id="PTHR13902">
    <property type="entry name" value="SERINE/THREONINE-PROTEIN KINASE WNK WITH NO LYSINE -RELATED"/>
    <property type="match status" value="1"/>
</dbReference>
<dbReference type="AlphaFoldDB" id="A0AA35X6N8"/>
<evidence type="ECO:0000259" key="2">
    <source>
        <dbReference type="Pfam" id="PF07714"/>
    </source>
</evidence>
<dbReference type="Gene3D" id="3.30.200.20">
    <property type="entry name" value="Phosphorylase Kinase, domain 1"/>
    <property type="match status" value="1"/>
</dbReference>
<feature type="compositionally biased region" description="Acidic residues" evidence="1">
    <location>
        <begin position="29"/>
        <end position="38"/>
    </location>
</feature>
<dbReference type="InterPro" id="IPR050588">
    <property type="entry name" value="WNK_Ser-Thr_kinase"/>
</dbReference>
<evidence type="ECO:0000313" key="4">
    <source>
        <dbReference type="Proteomes" id="UP001174909"/>
    </source>
</evidence>
<evidence type="ECO:0000256" key="1">
    <source>
        <dbReference type="SAM" id="MobiDB-lite"/>
    </source>
</evidence>
<dbReference type="Pfam" id="PF07714">
    <property type="entry name" value="PK_Tyr_Ser-Thr"/>
    <property type="match status" value="1"/>
</dbReference>
<dbReference type="InterPro" id="IPR001245">
    <property type="entry name" value="Ser-Thr/Tyr_kinase_cat_dom"/>
</dbReference>
<evidence type="ECO:0000313" key="3">
    <source>
        <dbReference type="EMBL" id="CAI8040150.1"/>
    </source>
</evidence>
<dbReference type="Proteomes" id="UP001174909">
    <property type="component" value="Unassembled WGS sequence"/>
</dbReference>
<dbReference type="InterPro" id="IPR011009">
    <property type="entry name" value="Kinase-like_dom_sf"/>
</dbReference>
<feature type="region of interest" description="Disordered" evidence="1">
    <location>
        <begin position="1"/>
        <end position="38"/>
    </location>
</feature>
<feature type="domain" description="Serine-threonine/tyrosine-protein kinase catalytic" evidence="2">
    <location>
        <begin position="88"/>
        <end position="154"/>
    </location>
</feature>
<feature type="compositionally biased region" description="Polar residues" evidence="1">
    <location>
        <begin position="10"/>
        <end position="19"/>
    </location>
</feature>
<comment type="caution">
    <text evidence="3">The sequence shown here is derived from an EMBL/GenBank/DDBJ whole genome shotgun (WGS) entry which is preliminary data.</text>
</comment>
<dbReference type="GO" id="GO:0004672">
    <property type="term" value="F:protein kinase activity"/>
    <property type="evidence" value="ECO:0007669"/>
    <property type="project" value="InterPro"/>
</dbReference>
<reference evidence="3" key="1">
    <citation type="submission" date="2023-03" db="EMBL/GenBank/DDBJ databases">
        <authorList>
            <person name="Steffen K."/>
            <person name="Cardenas P."/>
        </authorList>
    </citation>
    <scope>NUCLEOTIDE SEQUENCE</scope>
</reference>